<evidence type="ECO:0000313" key="4">
    <source>
        <dbReference type="Proteomes" id="UP001196870"/>
    </source>
</evidence>
<dbReference type="Pfam" id="PF06776">
    <property type="entry name" value="IalB"/>
    <property type="match status" value="1"/>
</dbReference>
<keyword evidence="2" id="KW-0732">Signal</keyword>
<feature type="compositionally biased region" description="Pro residues" evidence="1">
    <location>
        <begin position="24"/>
        <end position="42"/>
    </location>
</feature>
<dbReference type="Proteomes" id="UP001196870">
    <property type="component" value="Unassembled WGS sequence"/>
</dbReference>
<name>A0ABS5F084_9PROT</name>
<feature type="signal peptide" evidence="2">
    <location>
        <begin position="1"/>
        <end position="20"/>
    </location>
</feature>
<gene>
    <name evidence="3" type="ORF">GXW71_16445</name>
</gene>
<comment type="caution">
    <text evidence="3">The sequence shown here is derived from an EMBL/GenBank/DDBJ whole genome shotgun (WGS) entry which is preliminary data.</text>
</comment>
<keyword evidence="4" id="KW-1185">Reference proteome</keyword>
<reference evidence="4" key="1">
    <citation type="journal article" date="2021" name="Syst. Appl. Microbiol.">
        <title>Roseomonas hellenica sp. nov., isolated from roots of wild-growing Alkanna tinctoria.</title>
        <authorList>
            <person name="Rat A."/>
            <person name="Naranjo H.D."/>
            <person name="Lebbe L."/>
            <person name="Cnockaert M."/>
            <person name="Krigas N."/>
            <person name="Grigoriadou K."/>
            <person name="Maloupa E."/>
            <person name="Willems A."/>
        </authorList>
    </citation>
    <scope>NUCLEOTIDE SEQUENCE [LARGE SCALE GENOMIC DNA]</scope>
    <source>
        <strain evidence="4">LMG 31523</strain>
    </source>
</reference>
<dbReference type="InterPro" id="IPR038696">
    <property type="entry name" value="IalB_sf"/>
</dbReference>
<evidence type="ECO:0000313" key="3">
    <source>
        <dbReference type="EMBL" id="MBR0665950.1"/>
    </source>
</evidence>
<proteinExistence type="predicted"/>
<evidence type="ECO:0000256" key="1">
    <source>
        <dbReference type="SAM" id="MobiDB-lite"/>
    </source>
</evidence>
<feature type="chain" id="PRO_5045443616" evidence="2">
    <location>
        <begin position="21"/>
        <end position="190"/>
    </location>
</feature>
<organism evidence="3 4">
    <name type="scientific">Plastoroseomonas hellenica</name>
    <dbReference type="NCBI Taxonomy" id="2687306"/>
    <lineage>
        <taxon>Bacteria</taxon>
        <taxon>Pseudomonadati</taxon>
        <taxon>Pseudomonadota</taxon>
        <taxon>Alphaproteobacteria</taxon>
        <taxon>Acetobacterales</taxon>
        <taxon>Acetobacteraceae</taxon>
        <taxon>Plastoroseomonas</taxon>
    </lineage>
</organism>
<protein>
    <submittedName>
        <fullName evidence="3">Invasion associated locus B family protein</fullName>
    </submittedName>
</protein>
<dbReference type="InterPro" id="IPR010642">
    <property type="entry name" value="Invasion_prot_B"/>
</dbReference>
<dbReference type="EMBL" id="JAAGBB010000019">
    <property type="protein sequence ID" value="MBR0665950.1"/>
    <property type="molecule type" value="Genomic_DNA"/>
</dbReference>
<evidence type="ECO:0000256" key="2">
    <source>
        <dbReference type="SAM" id="SignalP"/>
    </source>
</evidence>
<accession>A0ABS5F084</accession>
<dbReference type="Gene3D" id="2.60.40.1880">
    <property type="entry name" value="Invasion associated locus B (IalB) protein"/>
    <property type="match status" value="1"/>
</dbReference>
<sequence length="190" mass="20067">MQAASRLLLLLPLITGPAQAQTRPPAPPATPAPAPATPPPAASTPERTLASFGDWVVRCEQRPTGGRGCEMAQTSADQRQQPVSVLALGRPARGEPLRLVAQVPVNVTVGQPAQITVDPALTLPFKSCTPRGCFAELELRDAAILQRLRSRAAEAAARLEWRDAAGQEAGVAVSFRGFTAAYEALSRESE</sequence>
<feature type="region of interest" description="Disordered" evidence="1">
    <location>
        <begin position="18"/>
        <end position="46"/>
    </location>
</feature>
<dbReference type="RefSeq" id="WP_211853624.1">
    <property type="nucleotide sequence ID" value="NZ_JAAGBB010000019.1"/>
</dbReference>